<reference evidence="1 2" key="1">
    <citation type="submission" date="2023-08" db="EMBL/GenBank/DDBJ databases">
        <title>Annotated Genome Sequence of Vanrija albida AlHP1.</title>
        <authorList>
            <person name="Herzog R."/>
        </authorList>
    </citation>
    <scope>NUCLEOTIDE SEQUENCE [LARGE SCALE GENOMIC DNA]</scope>
    <source>
        <strain evidence="1 2">AlHP1</strain>
    </source>
</reference>
<organism evidence="1 2">
    <name type="scientific">Vanrija albida</name>
    <dbReference type="NCBI Taxonomy" id="181172"/>
    <lineage>
        <taxon>Eukaryota</taxon>
        <taxon>Fungi</taxon>
        <taxon>Dikarya</taxon>
        <taxon>Basidiomycota</taxon>
        <taxon>Agaricomycotina</taxon>
        <taxon>Tremellomycetes</taxon>
        <taxon>Trichosporonales</taxon>
        <taxon>Trichosporonaceae</taxon>
        <taxon>Vanrija</taxon>
    </lineage>
</organism>
<dbReference type="Proteomes" id="UP001565368">
    <property type="component" value="Unassembled WGS sequence"/>
</dbReference>
<comment type="caution">
    <text evidence="1">The sequence shown here is derived from an EMBL/GenBank/DDBJ whole genome shotgun (WGS) entry which is preliminary data.</text>
</comment>
<evidence type="ECO:0008006" key="3">
    <source>
        <dbReference type="Google" id="ProtNLM"/>
    </source>
</evidence>
<dbReference type="GeneID" id="95983758"/>
<accession>A0ABR3QAN2</accession>
<sequence length="88" mass="9457">MRDCAACAAAIGQTGTRFVGVPANGVRGNNAYTAYTDAAALIPANMSRAVRDAIPENYLAALVEGWNRSGQDRKHDEWATQFVLCLKL</sequence>
<gene>
    <name evidence="1" type="ORF">Q8F55_002715</name>
</gene>
<keyword evidence="2" id="KW-1185">Reference proteome</keyword>
<proteinExistence type="predicted"/>
<protein>
    <recommendedName>
        <fullName evidence="3">DUF4050 domain-containing protein</fullName>
    </recommendedName>
</protein>
<dbReference type="RefSeq" id="XP_069211692.1">
    <property type="nucleotide sequence ID" value="XM_069351306.1"/>
</dbReference>
<name>A0ABR3QAN2_9TREE</name>
<evidence type="ECO:0000313" key="1">
    <source>
        <dbReference type="EMBL" id="KAL1411748.1"/>
    </source>
</evidence>
<dbReference type="EMBL" id="JBBXJM010000002">
    <property type="protein sequence ID" value="KAL1411748.1"/>
    <property type="molecule type" value="Genomic_DNA"/>
</dbReference>
<evidence type="ECO:0000313" key="2">
    <source>
        <dbReference type="Proteomes" id="UP001565368"/>
    </source>
</evidence>